<dbReference type="Proteomes" id="UP000644010">
    <property type="component" value="Unassembled WGS sequence"/>
</dbReference>
<protein>
    <submittedName>
        <fullName evidence="1">Glycosyltransferase family 1 protein</fullName>
    </submittedName>
</protein>
<evidence type="ECO:0000313" key="2">
    <source>
        <dbReference type="Proteomes" id="UP000644010"/>
    </source>
</evidence>
<dbReference type="Gene3D" id="3.40.50.2000">
    <property type="entry name" value="Glycogen Phosphorylase B"/>
    <property type="match status" value="2"/>
</dbReference>
<gene>
    <name evidence="1" type="ORF">H8S77_26995</name>
</gene>
<proteinExistence type="predicted"/>
<reference evidence="1 2" key="1">
    <citation type="submission" date="2020-08" db="EMBL/GenBank/DDBJ databases">
        <title>Genome public.</title>
        <authorList>
            <person name="Liu C."/>
            <person name="Sun Q."/>
        </authorList>
    </citation>
    <scope>NUCLEOTIDE SEQUENCE [LARGE SCALE GENOMIC DNA]</scope>
    <source>
        <strain evidence="1 2">BX2</strain>
    </source>
</reference>
<organism evidence="1 2">
    <name type="scientific">Parabacteroides segnis</name>
    <dbReference type="NCBI Taxonomy" id="2763058"/>
    <lineage>
        <taxon>Bacteria</taxon>
        <taxon>Pseudomonadati</taxon>
        <taxon>Bacteroidota</taxon>
        <taxon>Bacteroidia</taxon>
        <taxon>Bacteroidales</taxon>
        <taxon>Tannerellaceae</taxon>
        <taxon>Parabacteroides</taxon>
    </lineage>
</organism>
<evidence type="ECO:0000313" key="1">
    <source>
        <dbReference type="EMBL" id="MBC5646515.1"/>
    </source>
</evidence>
<accession>A0ABR7E9P4</accession>
<keyword evidence="2" id="KW-1185">Reference proteome</keyword>
<comment type="caution">
    <text evidence="1">The sequence shown here is derived from an EMBL/GenBank/DDBJ whole genome shotgun (WGS) entry which is preliminary data.</text>
</comment>
<dbReference type="SUPFAM" id="SSF53756">
    <property type="entry name" value="UDP-Glycosyltransferase/glycogen phosphorylase"/>
    <property type="match status" value="1"/>
</dbReference>
<sequence>MCKKTELLIIGKKPGPIGGVTIHVSRLLSLLSKVGISYDFYDLSRFCVVGFINAIKLTEYAHLHSSSPLFRLFFIVICKIFNARSIITYHGNLGRFSFFYNFIDYLSVKLADIPIVINKQSYFKAIIYNKESVYISAYIPNIYVETLDVTILNKISELKKQVNFIVCTNASNYALDKYGNEIYGIKILVDLFRKHHDWGLIISDPSGAYSKLLCGLENNILLISDPHNFIPVLEKSDCFVRYTSTDGDSLSIHEALDCGVHVVATNVVDRPENVHQVLRGDIDQLVSLFQSLEVKEIKPKRKSDRLIENDILKLYKKLISNDETNKSKC</sequence>
<dbReference type="EMBL" id="JACOOI010000062">
    <property type="protein sequence ID" value="MBC5646515.1"/>
    <property type="molecule type" value="Genomic_DNA"/>
</dbReference>
<dbReference type="RefSeq" id="WP_186961961.1">
    <property type="nucleotide sequence ID" value="NZ_JACOOI010000062.1"/>
</dbReference>
<name>A0ABR7E9P4_9BACT</name>